<comment type="caution">
    <text evidence="2">The sequence shown here is derived from an EMBL/GenBank/DDBJ whole genome shotgun (WGS) entry which is preliminary data.</text>
</comment>
<name>A0A846WYY8_9ACTN</name>
<dbReference type="InterPro" id="IPR039422">
    <property type="entry name" value="MarR/SlyA-like"/>
</dbReference>
<dbReference type="Pfam" id="PF12802">
    <property type="entry name" value="MarR_2"/>
    <property type="match status" value="1"/>
</dbReference>
<feature type="domain" description="HTH marR-type" evidence="1">
    <location>
        <begin position="4"/>
        <end position="140"/>
    </location>
</feature>
<proteinExistence type="predicted"/>
<evidence type="ECO:0000313" key="2">
    <source>
        <dbReference type="EMBL" id="NKY18091.1"/>
    </source>
</evidence>
<evidence type="ECO:0000313" key="3">
    <source>
        <dbReference type="Proteomes" id="UP000582646"/>
    </source>
</evidence>
<evidence type="ECO:0000259" key="1">
    <source>
        <dbReference type="PROSITE" id="PS50995"/>
    </source>
</evidence>
<dbReference type="InterPro" id="IPR036390">
    <property type="entry name" value="WH_DNA-bd_sf"/>
</dbReference>
<dbReference type="PROSITE" id="PS50995">
    <property type="entry name" value="HTH_MARR_2"/>
    <property type="match status" value="1"/>
</dbReference>
<reference evidence="2 3" key="1">
    <citation type="submission" date="2020-04" db="EMBL/GenBank/DDBJ databases">
        <title>MicrobeNet Type strains.</title>
        <authorList>
            <person name="Nicholson A.C."/>
        </authorList>
    </citation>
    <scope>NUCLEOTIDE SEQUENCE [LARGE SCALE GENOMIC DNA]</scope>
    <source>
        <strain evidence="2 3">DSM 44113</strain>
    </source>
</reference>
<dbReference type="InterPro" id="IPR036388">
    <property type="entry name" value="WH-like_DNA-bd_sf"/>
</dbReference>
<organism evidence="2 3">
    <name type="scientific">Tsukamurella spumae</name>
    <dbReference type="NCBI Taxonomy" id="44753"/>
    <lineage>
        <taxon>Bacteria</taxon>
        <taxon>Bacillati</taxon>
        <taxon>Actinomycetota</taxon>
        <taxon>Actinomycetes</taxon>
        <taxon>Mycobacteriales</taxon>
        <taxon>Tsukamurellaceae</taxon>
        <taxon>Tsukamurella</taxon>
    </lineage>
</organism>
<dbReference type="GO" id="GO:0006950">
    <property type="term" value="P:response to stress"/>
    <property type="evidence" value="ECO:0007669"/>
    <property type="project" value="TreeGrafter"/>
</dbReference>
<accession>A0A846WYY8</accession>
<dbReference type="PANTHER" id="PTHR33164:SF106">
    <property type="entry name" value="TRANSCRIPTIONAL REGULATORY PROTEIN"/>
    <property type="match status" value="1"/>
</dbReference>
<protein>
    <submittedName>
        <fullName evidence="2">MarR family transcriptional regulator</fullName>
    </submittedName>
</protein>
<dbReference type="InterPro" id="IPR000835">
    <property type="entry name" value="HTH_MarR-typ"/>
</dbReference>
<dbReference type="RefSeq" id="WP_168545164.1">
    <property type="nucleotide sequence ID" value="NZ_BAAAKS010000004.1"/>
</dbReference>
<dbReference type="SMART" id="SM00347">
    <property type="entry name" value="HTH_MARR"/>
    <property type="match status" value="1"/>
</dbReference>
<dbReference type="EMBL" id="JAAXOQ010000007">
    <property type="protein sequence ID" value="NKY18091.1"/>
    <property type="molecule type" value="Genomic_DNA"/>
</dbReference>
<sequence length="141" mass="14562">MSDNEHLVHALRAAAVRWDDEISAFGARHALGGTDVRALIALLDLERAGAPASPGVLAGELALSSAACTALIDRLAAAGLVERAPDPTDRRRVRLAVTDRARELGEGFFGAFLGPIRAAAAALSAADAEVVARFLASTNPP</sequence>
<dbReference type="Gene3D" id="1.10.10.10">
    <property type="entry name" value="Winged helix-like DNA-binding domain superfamily/Winged helix DNA-binding domain"/>
    <property type="match status" value="1"/>
</dbReference>
<gene>
    <name evidence="2" type="ORF">HF999_06895</name>
</gene>
<dbReference type="GO" id="GO:0003700">
    <property type="term" value="F:DNA-binding transcription factor activity"/>
    <property type="evidence" value="ECO:0007669"/>
    <property type="project" value="InterPro"/>
</dbReference>
<dbReference type="Proteomes" id="UP000582646">
    <property type="component" value="Unassembled WGS sequence"/>
</dbReference>
<dbReference type="PANTHER" id="PTHR33164">
    <property type="entry name" value="TRANSCRIPTIONAL REGULATOR, MARR FAMILY"/>
    <property type="match status" value="1"/>
</dbReference>
<dbReference type="AlphaFoldDB" id="A0A846WYY8"/>
<dbReference type="SUPFAM" id="SSF46785">
    <property type="entry name" value="Winged helix' DNA-binding domain"/>
    <property type="match status" value="1"/>
</dbReference>
<keyword evidence="3" id="KW-1185">Reference proteome</keyword>